<proteinExistence type="predicted"/>
<dbReference type="InterPro" id="IPR000253">
    <property type="entry name" value="FHA_dom"/>
</dbReference>
<comment type="caution">
    <text evidence="4">The sequence shown here is derived from an EMBL/GenBank/DDBJ whole genome shotgun (WGS) entry which is preliminary data.</text>
</comment>
<dbReference type="InterPro" id="IPR001940">
    <property type="entry name" value="Peptidase_S1C"/>
</dbReference>
<dbReference type="SUPFAM" id="SSF49879">
    <property type="entry name" value="SMAD/FHA domain"/>
    <property type="match status" value="1"/>
</dbReference>
<dbReference type="Gene3D" id="2.60.200.20">
    <property type="match status" value="1"/>
</dbReference>
<organism evidence="4 5">
    <name type="scientific">Catenibacillus scindens</name>
    <dbReference type="NCBI Taxonomy" id="673271"/>
    <lineage>
        <taxon>Bacteria</taxon>
        <taxon>Bacillati</taxon>
        <taxon>Bacillota</taxon>
        <taxon>Clostridia</taxon>
        <taxon>Lachnospirales</taxon>
        <taxon>Lachnospiraceae</taxon>
        <taxon>Catenibacillus</taxon>
    </lineage>
</organism>
<keyword evidence="2" id="KW-0812">Transmembrane</keyword>
<evidence type="ECO:0000313" key="4">
    <source>
        <dbReference type="EMBL" id="MBB5266308.1"/>
    </source>
</evidence>
<gene>
    <name evidence="4" type="ORF">HNP82_003465</name>
</gene>
<dbReference type="GO" id="GO:0006508">
    <property type="term" value="P:proteolysis"/>
    <property type="evidence" value="ECO:0007669"/>
    <property type="project" value="UniProtKB-KW"/>
</dbReference>
<dbReference type="PANTHER" id="PTHR43019:SF23">
    <property type="entry name" value="PROTEASE DO-LIKE 5, CHLOROPLASTIC"/>
    <property type="match status" value="1"/>
</dbReference>
<dbReference type="InterPro" id="IPR043504">
    <property type="entry name" value="Peptidase_S1_PA_chymotrypsin"/>
</dbReference>
<dbReference type="GO" id="GO:0004252">
    <property type="term" value="F:serine-type endopeptidase activity"/>
    <property type="evidence" value="ECO:0007669"/>
    <property type="project" value="InterPro"/>
</dbReference>
<dbReference type="InterPro" id="IPR008984">
    <property type="entry name" value="SMAD_FHA_dom_sf"/>
</dbReference>
<protein>
    <submittedName>
        <fullName evidence="4">S1-C subfamily serine protease</fullName>
    </submittedName>
</protein>
<keyword evidence="4" id="KW-0378">Hydrolase</keyword>
<dbReference type="Proteomes" id="UP000543642">
    <property type="component" value="Unassembled WGS sequence"/>
</dbReference>
<feature type="region of interest" description="Disordered" evidence="1">
    <location>
        <begin position="310"/>
        <end position="331"/>
    </location>
</feature>
<dbReference type="RefSeq" id="WP_183776680.1">
    <property type="nucleotide sequence ID" value="NZ_JACHFW010000026.1"/>
</dbReference>
<reference evidence="4 5" key="1">
    <citation type="submission" date="2020-08" db="EMBL/GenBank/DDBJ databases">
        <title>Genomic Encyclopedia of Type Strains, Phase IV (KMG-IV): sequencing the most valuable type-strain genomes for metagenomic binning, comparative biology and taxonomic classification.</title>
        <authorList>
            <person name="Goeker M."/>
        </authorList>
    </citation>
    <scope>NUCLEOTIDE SEQUENCE [LARGE SCALE GENOMIC DNA]</scope>
    <source>
        <strain evidence="4 5">DSM 106146</strain>
    </source>
</reference>
<keyword evidence="2" id="KW-0472">Membrane</keyword>
<keyword evidence="4" id="KW-0645">Protease</keyword>
<dbReference type="SMART" id="SM00240">
    <property type="entry name" value="FHA"/>
    <property type="match status" value="1"/>
</dbReference>
<dbReference type="SUPFAM" id="SSF50494">
    <property type="entry name" value="Trypsin-like serine proteases"/>
    <property type="match status" value="1"/>
</dbReference>
<feature type="domain" description="FHA" evidence="3">
    <location>
        <begin position="358"/>
        <end position="412"/>
    </location>
</feature>
<dbReference type="Pfam" id="PF00498">
    <property type="entry name" value="FHA"/>
    <property type="match status" value="1"/>
</dbReference>
<dbReference type="PANTHER" id="PTHR43019">
    <property type="entry name" value="SERINE ENDOPROTEASE DEGS"/>
    <property type="match status" value="1"/>
</dbReference>
<dbReference type="Gene3D" id="2.40.10.10">
    <property type="entry name" value="Trypsin-like serine proteases"/>
    <property type="match status" value="2"/>
</dbReference>
<dbReference type="PROSITE" id="PS50006">
    <property type="entry name" value="FHA_DOMAIN"/>
    <property type="match status" value="1"/>
</dbReference>
<dbReference type="InterPro" id="IPR009003">
    <property type="entry name" value="Peptidase_S1_PA"/>
</dbReference>
<evidence type="ECO:0000313" key="5">
    <source>
        <dbReference type="Proteomes" id="UP000543642"/>
    </source>
</evidence>
<dbReference type="EMBL" id="JACHFW010000026">
    <property type="protein sequence ID" value="MBB5266308.1"/>
    <property type="molecule type" value="Genomic_DNA"/>
</dbReference>
<keyword evidence="5" id="KW-1185">Reference proteome</keyword>
<dbReference type="Pfam" id="PF13365">
    <property type="entry name" value="Trypsin_2"/>
    <property type="match status" value="1"/>
</dbReference>
<feature type="transmembrane region" description="Helical" evidence="2">
    <location>
        <begin position="279"/>
        <end position="300"/>
    </location>
</feature>
<feature type="compositionally biased region" description="Low complexity" evidence="1">
    <location>
        <begin position="310"/>
        <end position="326"/>
    </location>
</feature>
<evidence type="ECO:0000256" key="2">
    <source>
        <dbReference type="SAM" id="Phobius"/>
    </source>
</evidence>
<dbReference type="AlphaFoldDB" id="A0A7W8HDC5"/>
<evidence type="ECO:0000256" key="1">
    <source>
        <dbReference type="SAM" id="MobiDB-lite"/>
    </source>
</evidence>
<name>A0A7W8HDC5_9FIRM</name>
<accession>A0A7W8HDC5</accession>
<dbReference type="CDD" id="cd00060">
    <property type="entry name" value="FHA"/>
    <property type="match status" value="1"/>
</dbReference>
<evidence type="ECO:0000259" key="3">
    <source>
        <dbReference type="PROSITE" id="PS50006"/>
    </source>
</evidence>
<dbReference type="PRINTS" id="PR00834">
    <property type="entry name" value="PROTEASES2C"/>
</dbReference>
<keyword evidence="2" id="KW-1133">Transmembrane helix</keyword>
<sequence>MEAKKSSSKQVVAILLLVIGLAAGVFGVLGLVGGGGTDPYEARKSVVMVYSYLQLTDGQSAGAMGTGFAIGKPGEPVEYIVTNGHVVEYGYMGPKVYAEQVSSAGVQVYFSAAENDYVTAEVVYYSASNEKDIAIIRLPSKTDKREAIPIRDADDVAVGDTAFALGYPGVASQSQQFNTYDEDDITLTKGIISKRTKPAWSSYDAFQMDVYINHGNSGGPLVDERGNLIGINASGAVDEQGKSEGVNFAITSAELIKALDSERIEYTMAGGGLSWTQPWFAYVFLPIGVLALIGGIILLVTSQKGGQGAPAPAGAAAGMGSGKAPARGGRGPVEKRAVLRGVTGKYSGQSFDLLKGKVVIGRDPATCNIVFDKNTPGISGRHCQVVYDPNEDCFIITDLGSSYGTFLGNGKKLTANVAEKLSIGDTFYLCDNANRFVVSKE</sequence>